<accession>A0ABW9A9U2</accession>
<comment type="caution">
    <text evidence="3">The sequence shown here is derived from an EMBL/GenBank/DDBJ whole genome shotgun (WGS) entry which is preliminary data.</text>
</comment>
<keyword evidence="4" id="KW-1185">Reference proteome</keyword>
<dbReference type="Proteomes" id="UP001629246">
    <property type="component" value="Unassembled WGS sequence"/>
</dbReference>
<proteinExistence type="predicted"/>
<evidence type="ECO:0000313" key="3">
    <source>
        <dbReference type="EMBL" id="MFL9925246.1"/>
    </source>
</evidence>
<evidence type="ECO:0000256" key="1">
    <source>
        <dbReference type="SAM" id="MobiDB-lite"/>
    </source>
</evidence>
<reference evidence="3 4" key="1">
    <citation type="journal article" date="2024" name="Chem. Sci.">
        <title>Discovery of megapolipeptins by genome mining of a Burkholderiales bacteria collection.</title>
        <authorList>
            <person name="Paulo B.S."/>
            <person name="Recchia M.J.J."/>
            <person name="Lee S."/>
            <person name="Fergusson C.H."/>
            <person name="Romanowski S.B."/>
            <person name="Hernandez A."/>
            <person name="Krull N."/>
            <person name="Liu D.Y."/>
            <person name="Cavanagh H."/>
            <person name="Bos A."/>
            <person name="Gray C.A."/>
            <person name="Murphy B.T."/>
            <person name="Linington R.G."/>
            <person name="Eustaquio A.S."/>
        </authorList>
    </citation>
    <scope>NUCLEOTIDE SEQUENCE [LARGE SCALE GENOMIC DNA]</scope>
    <source>
        <strain evidence="3 4">RL21-008-BIB-A</strain>
    </source>
</reference>
<dbReference type="EMBL" id="JAQQFM010000005">
    <property type="protein sequence ID" value="MFL9925246.1"/>
    <property type="molecule type" value="Genomic_DNA"/>
</dbReference>
<name>A0ABW9A9U2_9BURK</name>
<dbReference type="RefSeq" id="WP_408158422.1">
    <property type="nucleotide sequence ID" value="NZ_JAQQFM010000005.1"/>
</dbReference>
<evidence type="ECO:0008006" key="5">
    <source>
        <dbReference type="Google" id="ProtNLM"/>
    </source>
</evidence>
<gene>
    <name evidence="3" type="ORF">PQR62_13295</name>
</gene>
<keyword evidence="2" id="KW-0732">Signal</keyword>
<dbReference type="Gene3D" id="3.10.450.160">
    <property type="entry name" value="inner membrane protein cigr"/>
    <property type="match status" value="1"/>
</dbReference>
<feature type="region of interest" description="Disordered" evidence="1">
    <location>
        <begin position="27"/>
        <end position="128"/>
    </location>
</feature>
<feature type="chain" id="PRO_5046874946" description="DUF1236 domain-containing protein" evidence="2">
    <location>
        <begin position="31"/>
        <end position="160"/>
    </location>
</feature>
<feature type="compositionally biased region" description="Basic and acidic residues" evidence="1">
    <location>
        <begin position="68"/>
        <end position="101"/>
    </location>
</feature>
<feature type="signal peptide" evidence="2">
    <location>
        <begin position="1"/>
        <end position="30"/>
    </location>
</feature>
<evidence type="ECO:0000256" key="2">
    <source>
        <dbReference type="SAM" id="SignalP"/>
    </source>
</evidence>
<sequence length="160" mass="17479">MTTTFKTAIKLSSLALATAASLGMAQLAHAQQPGDRDHGPQHGGPQAEQRREGPGAQGGPGGPGGPGGDRHYDFRDSDRQKLRQHYSKDIKRVDRGHRPDFRPGQPLPPDYRGRIKPVPQSVRRGLPPPPSGYQMGYYGGYTVVYDPVTFTVLQVLDILR</sequence>
<evidence type="ECO:0000313" key="4">
    <source>
        <dbReference type="Proteomes" id="UP001629246"/>
    </source>
</evidence>
<organism evidence="3 4">
    <name type="scientific">Herbaspirillum lusitanum</name>
    <dbReference type="NCBI Taxonomy" id="213312"/>
    <lineage>
        <taxon>Bacteria</taxon>
        <taxon>Pseudomonadati</taxon>
        <taxon>Pseudomonadota</taxon>
        <taxon>Betaproteobacteria</taxon>
        <taxon>Burkholderiales</taxon>
        <taxon>Oxalobacteraceae</taxon>
        <taxon>Herbaspirillum</taxon>
    </lineage>
</organism>
<feature type="compositionally biased region" description="Gly residues" evidence="1">
    <location>
        <begin position="55"/>
        <end position="67"/>
    </location>
</feature>
<protein>
    <recommendedName>
        <fullName evidence="5">DUF1236 domain-containing protein</fullName>
    </recommendedName>
</protein>